<gene>
    <name evidence="3" type="ORF">PVL29_015366</name>
</gene>
<dbReference type="FunFam" id="3.40.50.720:FF:000121">
    <property type="entry name" value="Prostaglandin reductase 2"/>
    <property type="match status" value="1"/>
</dbReference>
<dbReference type="InterPro" id="IPR041694">
    <property type="entry name" value="ADH_N_2"/>
</dbReference>
<name>A0AA38ZCD3_VITRO</name>
<dbReference type="InterPro" id="IPR020843">
    <property type="entry name" value="ER"/>
</dbReference>
<evidence type="ECO:0000313" key="4">
    <source>
        <dbReference type="Proteomes" id="UP001168098"/>
    </source>
</evidence>
<protein>
    <recommendedName>
        <fullName evidence="2">Enoyl reductase (ER) domain-containing protein</fullName>
    </recommendedName>
</protein>
<dbReference type="PANTHER" id="PTHR43205">
    <property type="entry name" value="PROSTAGLANDIN REDUCTASE"/>
    <property type="match status" value="1"/>
</dbReference>
<organism evidence="3 4">
    <name type="scientific">Vitis rotundifolia</name>
    <name type="common">Muscadine grape</name>
    <dbReference type="NCBI Taxonomy" id="103349"/>
    <lineage>
        <taxon>Eukaryota</taxon>
        <taxon>Viridiplantae</taxon>
        <taxon>Streptophyta</taxon>
        <taxon>Embryophyta</taxon>
        <taxon>Tracheophyta</taxon>
        <taxon>Spermatophyta</taxon>
        <taxon>Magnoliopsida</taxon>
        <taxon>eudicotyledons</taxon>
        <taxon>Gunneridae</taxon>
        <taxon>Pentapetalae</taxon>
        <taxon>rosids</taxon>
        <taxon>Vitales</taxon>
        <taxon>Vitaceae</taxon>
        <taxon>Viteae</taxon>
        <taxon>Vitis</taxon>
    </lineage>
</organism>
<accession>A0AA38ZCD3</accession>
<dbReference type="PANTHER" id="PTHR43205:SF80">
    <property type="entry name" value="2-ALKENAL REDUCTASE (NADP(+)-DEPENDENT)-LIKE"/>
    <property type="match status" value="1"/>
</dbReference>
<sequence>MSGLEGVGGCGGENSTVVESREWVMSAYASEGVPTSDHLKLRTTKLSLDADSIPDGHVAVELLWISVDPYLRTRMTGHDDGLYFPQFALNEVITAFGVGRVIQSKNGKFSTGDIVVNPFFPFAEYCIAPPTFLRVIDPTAGIELPAYLSSLGVPGFAAWVGIEVLGNPKPESNVFISAAAGGVGMFAGQLAKLKGCRVVGSTGTDEKVKLLKEEFGYDEAFNYKKETDFDAALSKYLPNGIDLYLDNVGGKMLEAVLNHVNLHARIPICGMISQYNQIWTEREGVRNLLNMVGKEVRMEGYLVGSYLDRFDDFTKEMETYTKEGKLRSKLKIYSGIESFIESLGSMFSSSNIGKVVIQVKP</sequence>
<dbReference type="SMART" id="SM00829">
    <property type="entry name" value="PKS_ER"/>
    <property type="match status" value="1"/>
</dbReference>
<dbReference type="Proteomes" id="UP001168098">
    <property type="component" value="Unassembled WGS sequence"/>
</dbReference>
<dbReference type="InterPro" id="IPR045010">
    <property type="entry name" value="MDR_fam"/>
</dbReference>
<keyword evidence="1" id="KW-0560">Oxidoreductase</keyword>
<feature type="domain" description="Enoyl reductase (ER)" evidence="2">
    <location>
        <begin position="77"/>
        <end position="357"/>
    </location>
</feature>
<keyword evidence="4" id="KW-1185">Reference proteome</keyword>
<evidence type="ECO:0000259" key="2">
    <source>
        <dbReference type="SMART" id="SM00829"/>
    </source>
</evidence>
<dbReference type="GO" id="GO:0032440">
    <property type="term" value="F:2-alkenal reductase [NAD(P)H] activity"/>
    <property type="evidence" value="ECO:0007669"/>
    <property type="project" value="TreeGrafter"/>
</dbReference>
<comment type="caution">
    <text evidence="3">The sequence shown here is derived from an EMBL/GenBank/DDBJ whole genome shotgun (WGS) entry which is preliminary data.</text>
</comment>
<dbReference type="InterPro" id="IPR011032">
    <property type="entry name" value="GroES-like_sf"/>
</dbReference>
<dbReference type="SUPFAM" id="SSF50129">
    <property type="entry name" value="GroES-like"/>
    <property type="match status" value="1"/>
</dbReference>
<dbReference type="SUPFAM" id="SSF51735">
    <property type="entry name" value="NAD(P)-binding Rossmann-fold domains"/>
    <property type="match status" value="1"/>
</dbReference>
<evidence type="ECO:0000256" key="1">
    <source>
        <dbReference type="ARBA" id="ARBA00023002"/>
    </source>
</evidence>
<dbReference type="Pfam" id="PF16884">
    <property type="entry name" value="ADH_N_2"/>
    <property type="match status" value="1"/>
</dbReference>
<proteinExistence type="predicted"/>
<dbReference type="EMBL" id="JARBHA010000012">
    <property type="protein sequence ID" value="KAJ9686433.1"/>
    <property type="molecule type" value="Genomic_DNA"/>
</dbReference>
<dbReference type="Gene3D" id="3.90.180.10">
    <property type="entry name" value="Medium-chain alcohol dehydrogenases, catalytic domain"/>
    <property type="match status" value="1"/>
</dbReference>
<dbReference type="AlphaFoldDB" id="A0AA38ZCD3"/>
<dbReference type="InterPro" id="IPR013149">
    <property type="entry name" value="ADH-like_C"/>
</dbReference>
<dbReference type="InterPro" id="IPR036291">
    <property type="entry name" value="NAD(P)-bd_dom_sf"/>
</dbReference>
<dbReference type="Gene3D" id="3.40.50.720">
    <property type="entry name" value="NAD(P)-binding Rossmann-like Domain"/>
    <property type="match status" value="1"/>
</dbReference>
<evidence type="ECO:0000313" key="3">
    <source>
        <dbReference type="EMBL" id="KAJ9686433.1"/>
    </source>
</evidence>
<dbReference type="Pfam" id="PF00107">
    <property type="entry name" value="ADH_zinc_N"/>
    <property type="match status" value="1"/>
</dbReference>
<reference evidence="3 4" key="1">
    <citation type="journal article" date="2023" name="BMC Biotechnol.">
        <title>Vitis rotundifolia cv Carlos genome sequencing.</title>
        <authorList>
            <person name="Huff M."/>
            <person name="Hulse-Kemp A."/>
            <person name="Scheffler B."/>
            <person name="Youngblood R."/>
            <person name="Simpson S."/>
            <person name="Babiker E."/>
            <person name="Staton M."/>
        </authorList>
    </citation>
    <scope>NUCLEOTIDE SEQUENCE [LARGE SCALE GENOMIC DNA]</scope>
    <source>
        <tissue evidence="3">Leaf</tissue>
    </source>
</reference>